<dbReference type="Pfam" id="PF09335">
    <property type="entry name" value="VTT_dom"/>
    <property type="match status" value="1"/>
</dbReference>
<dbReference type="InterPro" id="IPR051311">
    <property type="entry name" value="DedA_domain"/>
</dbReference>
<evidence type="ECO:0000256" key="4">
    <source>
        <dbReference type="ARBA" id="ARBA00022692"/>
    </source>
</evidence>
<dbReference type="EMBL" id="JGZE01000001">
    <property type="protein sequence ID" value="KFI80231.1"/>
    <property type="molecule type" value="Genomic_DNA"/>
</dbReference>
<evidence type="ECO:0000256" key="1">
    <source>
        <dbReference type="ARBA" id="ARBA00004651"/>
    </source>
</evidence>
<keyword evidence="5 7" id="KW-1133">Transmembrane helix</keyword>
<feature type="transmembrane region" description="Helical" evidence="7">
    <location>
        <begin position="192"/>
        <end position="217"/>
    </location>
</feature>
<sequence length="231" mass="24847">MAHMQILTIAAEAVPACTTAQPGIIGTITNWLVMLMDRIGGVGVALAIAMESVFPPIPSEVILPLAGFSSARGTMPLAVAIVSATIGSLAGAWVLYGLSRWIGLERIQRAADVIPGVSRKDIDSADRWFAKYGAWSVLFGRLVPVVRSLISIPAGFNRMNPWVFSGWTVLGSAIWNSVLVGAGYLLGDRWCSMLGVLGAVEDVVIGVFILVLLFLLVRWVRNLMVRTGDRR</sequence>
<dbReference type="PANTHER" id="PTHR42709:SF6">
    <property type="entry name" value="UNDECAPRENYL PHOSPHATE TRANSPORTER A"/>
    <property type="match status" value="1"/>
</dbReference>
<evidence type="ECO:0000256" key="6">
    <source>
        <dbReference type="ARBA" id="ARBA00023136"/>
    </source>
</evidence>
<evidence type="ECO:0000256" key="2">
    <source>
        <dbReference type="ARBA" id="ARBA00010792"/>
    </source>
</evidence>
<dbReference type="AlphaFoldDB" id="A0A087CAD1"/>
<keyword evidence="10" id="KW-1185">Reference proteome</keyword>
<evidence type="ECO:0000259" key="8">
    <source>
        <dbReference type="Pfam" id="PF09335"/>
    </source>
</evidence>
<feature type="transmembrane region" description="Helical" evidence="7">
    <location>
        <begin position="162"/>
        <end position="186"/>
    </location>
</feature>
<dbReference type="Proteomes" id="UP000029082">
    <property type="component" value="Unassembled WGS sequence"/>
</dbReference>
<dbReference type="InterPro" id="IPR032816">
    <property type="entry name" value="VTT_dom"/>
</dbReference>
<keyword evidence="6 7" id="KW-0472">Membrane</keyword>
<evidence type="ECO:0000256" key="5">
    <source>
        <dbReference type="ARBA" id="ARBA00022989"/>
    </source>
</evidence>
<organism evidence="9 10">
    <name type="scientific">Bifidobacterium mongoliense DSM 21395</name>
    <dbReference type="NCBI Taxonomy" id="1437603"/>
    <lineage>
        <taxon>Bacteria</taxon>
        <taxon>Bacillati</taxon>
        <taxon>Actinomycetota</taxon>
        <taxon>Actinomycetes</taxon>
        <taxon>Bifidobacteriales</taxon>
        <taxon>Bifidobacteriaceae</taxon>
        <taxon>Bifidobacterium</taxon>
    </lineage>
</organism>
<evidence type="ECO:0000313" key="9">
    <source>
        <dbReference type="EMBL" id="KFI80231.1"/>
    </source>
</evidence>
<keyword evidence="4 7" id="KW-0812">Transmembrane</keyword>
<comment type="caution">
    <text evidence="9">The sequence shown here is derived from an EMBL/GenBank/DDBJ whole genome shotgun (WGS) entry which is preliminary data.</text>
</comment>
<feature type="domain" description="VTT" evidence="8">
    <location>
        <begin position="57"/>
        <end position="184"/>
    </location>
</feature>
<feature type="transmembrane region" description="Helical" evidence="7">
    <location>
        <begin position="75"/>
        <end position="96"/>
    </location>
</feature>
<dbReference type="PANTHER" id="PTHR42709">
    <property type="entry name" value="ALKALINE PHOSPHATASE LIKE PROTEIN"/>
    <property type="match status" value="1"/>
</dbReference>
<feature type="transmembrane region" description="Helical" evidence="7">
    <location>
        <begin position="32"/>
        <end position="54"/>
    </location>
</feature>
<evidence type="ECO:0000313" key="10">
    <source>
        <dbReference type="Proteomes" id="UP000029082"/>
    </source>
</evidence>
<evidence type="ECO:0000256" key="7">
    <source>
        <dbReference type="SAM" id="Phobius"/>
    </source>
</evidence>
<reference evidence="9 10" key="1">
    <citation type="submission" date="2014-03" db="EMBL/GenBank/DDBJ databases">
        <title>Genomics of Bifidobacteria.</title>
        <authorList>
            <person name="Ventura M."/>
            <person name="Milani C."/>
            <person name="Lugli G.A."/>
        </authorList>
    </citation>
    <scope>NUCLEOTIDE SEQUENCE [LARGE SCALE GENOMIC DNA]</scope>
    <source>
        <strain evidence="9 10">DSM 21395</strain>
    </source>
</reference>
<dbReference type="STRING" id="1437603.GCA_000771525_00983"/>
<keyword evidence="3" id="KW-1003">Cell membrane</keyword>
<comment type="subcellular location">
    <subcellularLocation>
        <location evidence="1">Cell membrane</location>
        <topology evidence="1">Multi-pass membrane protein</topology>
    </subcellularLocation>
</comment>
<proteinExistence type="inferred from homology"/>
<dbReference type="eggNOG" id="COG0586">
    <property type="taxonomic scope" value="Bacteria"/>
</dbReference>
<comment type="similarity">
    <text evidence="2">Belongs to the DedA family.</text>
</comment>
<accession>A0A087CAD1</accession>
<dbReference type="GO" id="GO:0005886">
    <property type="term" value="C:plasma membrane"/>
    <property type="evidence" value="ECO:0007669"/>
    <property type="project" value="UniProtKB-SubCell"/>
</dbReference>
<gene>
    <name evidence="9" type="ORF">BMON_0099</name>
</gene>
<protein>
    <submittedName>
        <fullName evidence="9">Putative membrane-associated protein</fullName>
    </submittedName>
</protein>
<evidence type="ECO:0000256" key="3">
    <source>
        <dbReference type="ARBA" id="ARBA00022475"/>
    </source>
</evidence>
<name>A0A087CAD1_9BIFI</name>